<feature type="non-terminal residue" evidence="3">
    <location>
        <position position="1"/>
    </location>
</feature>
<feature type="compositionally biased region" description="Basic and acidic residues" evidence="1">
    <location>
        <begin position="1"/>
        <end position="15"/>
    </location>
</feature>
<organism evidence="3">
    <name type="scientific">Tanacetum cinerariifolium</name>
    <name type="common">Dalmatian daisy</name>
    <name type="synonym">Chrysanthemum cinerariifolium</name>
    <dbReference type="NCBI Taxonomy" id="118510"/>
    <lineage>
        <taxon>Eukaryota</taxon>
        <taxon>Viridiplantae</taxon>
        <taxon>Streptophyta</taxon>
        <taxon>Embryophyta</taxon>
        <taxon>Tracheophyta</taxon>
        <taxon>Spermatophyta</taxon>
        <taxon>Magnoliopsida</taxon>
        <taxon>eudicotyledons</taxon>
        <taxon>Gunneridae</taxon>
        <taxon>Pentapetalae</taxon>
        <taxon>asterids</taxon>
        <taxon>campanulids</taxon>
        <taxon>Asterales</taxon>
        <taxon>Asteraceae</taxon>
        <taxon>Asteroideae</taxon>
        <taxon>Anthemideae</taxon>
        <taxon>Anthemidinae</taxon>
        <taxon>Tanacetum</taxon>
    </lineage>
</organism>
<name>A0A699QP80_TANCI</name>
<reference evidence="3" key="1">
    <citation type="journal article" date="2019" name="Sci. Rep.">
        <title>Draft genome of Tanacetum cinerariifolium, the natural source of mosquito coil.</title>
        <authorList>
            <person name="Yamashiro T."/>
            <person name="Shiraishi A."/>
            <person name="Satake H."/>
            <person name="Nakayama K."/>
        </authorList>
    </citation>
    <scope>NUCLEOTIDE SEQUENCE</scope>
</reference>
<protein>
    <submittedName>
        <fullName evidence="3">Ribonuclease H-like domain-containing protein</fullName>
    </submittedName>
</protein>
<feature type="region of interest" description="Disordered" evidence="1">
    <location>
        <begin position="1"/>
        <end position="48"/>
    </location>
</feature>
<dbReference type="EMBL" id="BKCJ011028369">
    <property type="protein sequence ID" value="GFC70306.1"/>
    <property type="molecule type" value="Genomic_DNA"/>
</dbReference>
<sequence length="245" mass="27381">DEKEHEFEGRKHESKVNVSPSSSAQSKKHDDKTKREAKDKSPVESLTGYRNLSAEFEDFFDNSINKDDVDGTLVPTVGQLFANSTNTFSDVGPSNIAASPTLGKSSYVDASQLPDDPNMPELEDITYSNDEDDVVAEVDFNNLETSITVSPILTTRVHKDHPITQITGNLSSDTQTRSMTRVARDQVDLPHAKRAISTKWVFRNKKDKRGIMVRNKDRLVAQGHTQEDGIDYEEVFTPVVRIEAI</sequence>
<dbReference type="Pfam" id="PF07727">
    <property type="entry name" value="RVT_2"/>
    <property type="match status" value="1"/>
</dbReference>
<evidence type="ECO:0000256" key="1">
    <source>
        <dbReference type="SAM" id="MobiDB-lite"/>
    </source>
</evidence>
<proteinExistence type="predicted"/>
<gene>
    <name evidence="3" type="ORF">Tci_842276</name>
</gene>
<dbReference type="AlphaFoldDB" id="A0A699QP80"/>
<evidence type="ECO:0000259" key="2">
    <source>
        <dbReference type="Pfam" id="PF07727"/>
    </source>
</evidence>
<feature type="domain" description="Reverse transcriptase Ty1/copia-type" evidence="2">
    <location>
        <begin position="186"/>
        <end position="245"/>
    </location>
</feature>
<feature type="non-terminal residue" evidence="3">
    <location>
        <position position="245"/>
    </location>
</feature>
<accession>A0A699QP80</accession>
<comment type="caution">
    <text evidence="3">The sequence shown here is derived from an EMBL/GenBank/DDBJ whole genome shotgun (WGS) entry which is preliminary data.</text>
</comment>
<feature type="compositionally biased region" description="Polar residues" evidence="1">
    <location>
        <begin position="16"/>
        <end position="25"/>
    </location>
</feature>
<evidence type="ECO:0000313" key="3">
    <source>
        <dbReference type="EMBL" id="GFC70306.1"/>
    </source>
</evidence>
<dbReference type="InterPro" id="IPR013103">
    <property type="entry name" value="RVT_2"/>
</dbReference>
<feature type="compositionally biased region" description="Basic and acidic residues" evidence="1">
    <location>
        <begin position="27"/>
        <end position="42"/>
    </location>
</feature>